<dbReference type="EMBL" id="LLZZ01000131">
    <property type="protein sequence ID" value="KTB01290.1"/>
    <property type="molecule type" value="Genomic_DNA"/>
</dbReference>
<dbReference type="InterPro" id="IPR039143">
    <property type="entry name" value="GNPNAT1-like"/>
</dbReference>
<dbReference type="PANTHER" id="PTHR13355:SF11">
    <property type="entry name" value="GLUCOSAMINE 6-PHOSPHATE N-ACETYLTRANSFERASE"/>
    <property type="match status" value="1"/>
</dbReference>
<evidence type="ECO:0000256" key="7">
    <source>
        <dbReference type="ARBA" id="ARBA00069869"/>
    </source>
</evidence>
<gene>
    <name evidence="9" type="ORF">AO440_000702</name>
</gene>
<sequence length="160" mass="18228">MALDPRYVIRRMTSEDYEGVVGALQVLTAVGEVSKEQFDKLLQYWDSSLLFPEDEGKKQYRMYNPTVIYDTETKSVAACGNIIIERKIIHGTGMCGHIEDIAVSKHHQGKRLGKHLIKRLTEIGFDAGCYKVILDCDEKNVAFYEKCGYKRAGVEMQCRL</sequence>
<dbReference type="InterPro" id="IPR000182">
    <property type="entry name" value="GNAT_dom"/>
</dbReference>
<evidence type="ECO:0000256" key="4">
    <source>
        <dbReference type="ARBA" id="ARBA00022679"/>
    </source>
</evidence>
<comment type="pathway">
    <text evidence="1 8">Nucleotide-sugar biosynthesis; UDP-N-acetyl-alpha-D-glucosamine biosynthesis; N-acetyl-alpha-D-glucosamine 1-phosphate from alpha-D-glucosamine 6-phosphate (route I): step 1/2.</text>
</comment>
<dbReference type="FunFam" id="3.40.630.30:FF:000136">
    <property type="entry name" value="Glucosamine 6-phosphate N-acetyltransferase"/>
    <property type="match status" value="1"/>
</dbReference>
<dbReference type="EC" id="2.3.1.4" evidence="3 8"/>
<dbReference type="VEuPathDB" id="FungiDB:GVI51_D02101"/>
<dbReference type="GO" id="GO:0006048">
    <property type="term" value="P:UDP-N-acetylglucosamine biosynthetic process"/>
    <property type="evidence" value="ECO:0007669"/>
    <property type="project" value="UniProtKB-UniRule"/>
</dbReference>
<dbReference type="GO" id="GO:0004059">
    <property type="term" value="F:aralkylamine N-acetyltransferase activity"/>
    <property type="evidence" value="ECO:0007669"/>
    <property type="project" value="EnsemblFungi"/>
</dbReference>
<accession>A0A0W0ES33</accession>
<dbReference type="CDD" id="cd04301">
    <property type="entry name" value="NAT_SF"/>
    <property type="match status" value="1"/>
</dbReference>
<dbReference type="UniPathway" id="UPA00113">
    <property type="reaction ID" value="UER00529"/>
</dbReference>
<name>A0A0W0ES33_CANGB</name>
<dbReference type="PhylomeDB" id="A0A0W0ES33"/>
<dbReference type="VEuPathDB" id="FungiDB:CAGL0D02156g"/>
<dbReference type="PANTHER" id="PTHR13355">
    <property type="entry name" value="GLUCOSAMINE 6-PHOSPHATE N-ACETYLTRANSFERASE"/>
    <property type="match status" value="1"/>
</dbReference>
<dbReference type="OMA" id="NQRYDWI"/>
<proteinExistence type="inferred from homology"/>
<evidence type="ECO:0000256" key="3">
    <source>
        <dbReference type="ARBA" id="ARBA00012703"/>
    </source>
</evidence>
<dbReference type="InterPro" id="IPR016181">
    <property type="entry name" value="Acyl_CoA_acyltransferase"/>
</dbReference>
<dbReference type="PROSITE" id="PS51186">
    <property type="entry name" value="GNAT"/>
    <property type="match status" value="1"/>
</dbReference>
<dbReference type="AlphaFoldDB" id="A0A0W0ES33"/>
<keyword evidence="4 8" id="KW-0808">Transferase</keyword>
<evidence type="ECO:0000256" key="5">
    <source>
        <dbReference type="ARBA" id="ARBA00023315"/>
    </source>
</evidence>
<dbReference type="Pfam" id="PF00583">
    <property type="entry name" value="Acetyltransf_1"/>
    <property type="match status" value="1"/>
</dbReference>
<comment type="caution">
    <text evidence="9">The sequence shown here is derived from an EMBL/GenBank/DDBJ whole genome shotgun (WGS) entry which is preliminary data.</text>
</comment>
<dbReference type="VEuPathDB" id="FungiDB:GWK60_D02321"/>
<comment type="similarity">
    <text evidence="2 8">Belongs to the acetyltransferase family. GNA1 subfamily.</text>
</comment>
<dbReference type="GO" id="GO:0004343">
    <property type="term" value="F:glucosamine 6-phosphate N-acetyltransferase activity"/>
    <property type="evidence" value="ECO:0007669"/>
    <property type="project" value="UniProtKB-UniRule"/>
</dbReference>
<evidence type="ECO:0000256" key="6">
    <source>
        <dbReference type="ARBA" id="ARBA00048964"/>
    </source>
</evidence>
<evidence type="ECO:0000256" key="1">
    <source>
        <dbReference type="ARBA" id="ARBA00004832"/>
    </source>
</evidence>
<evidence type="ECO:0000256" key="2">
    <source>
        <dbReference type="ARBA" id="ARBA00006048"/>
    </source>
</evidence>
<keyword evidence="5 8" id="KW-0012">Acyltransferase</keyword>
<dbReference type="VEuPathDB" id="FungiDB:B1J91_D02156g"/>
<comment type="catalytic activity">
    <reaction evidence="6 8">
        <text>D-glucosamine 6-phosphate + acetyl-CoA = N-acetyl-D-glucosamine 6-phosphate + CoA + H(+)</text>
        <dbReference type="Rhea" id="RHEA:10292"/>
        <dbReference type="ChEBI" id="CHEBI:15378"/>
        <dbReference type="ChEBI" id="CHEBI:57287"/>
        <dbReference type="ChEBI" id="CHEBI:57288"/>
        <dbReference type="ChEBI" id="CHEBI:57513"/>
        <dbReference type="ChEBI" id="CHEBI:58725"/>
        <dbReference type="EC" id="2.3.1.4"/>
    </reaction>
</comment>
<reference evidence="9 10" key="1">
    <citation type="submission" date="2015-10" db="EMBL/GenBank/DDBJ databases">
        <title>Draft genomes sequences of Candida glabrata isolates 1A, 1B, 2A, 2B, 3A and 3B.</title>
        <authorList>
            <person name="Haavelsrud O.E."/>
            <person name="Gaustad P."/>
        </authorList>
    </citation>
    <scope>NUCLEOTIDE SEQUENCE [LARGE SCALE GENOMIC DNA]</scope>
    <source>
        <strain evidence="9">910700640</strain>
    </source>
</reference>
<evidence type="ECO:0000256" key="8">
    <source>
        <dbReference type="RuleBase" id="RU365086"/>
    </source>
</evidence>
<evidence type="ECO:0000313" key="9">
    <source>
        <dbReference type="EMBL" id="KTB01290.1"/>
    </source>
</evidence>
<organism evidence="9 10">
    <name type="scientific">Candida glabrata</name>
    <name type="common">Yeast</name>
    <name type="synonym">Torulopsis glabrata</name>
    <dbReference type="NCBI Taxonomy" id="5478"/>
    <lineage>
        <taxon>Eukaryota</taxon>
        <taxon>Fungi</taxon>
        <taxon>Dikarya</taxon>
        <taxon>Ascomycota</taxon>
        <taxon>Saccharomycotina</taxon>
        <taxon>Saccharomycetes</taxon>
        <taxon>Saccharomycetales</taxon>
        <taxon>Saccharomycetaceae</taxon>
        <taxon>Nakaseomyces</taxon>
    </lineage>
</organism>
<evidence type="ECO:0000313" key="10">
    <source>
        <dbReference type="Proteomes" id="UP000054886"/>
    </source>
</evidence>
<protein>
    <recommendedName>
        <fullName evidence="7 8">Glucosamine 6-phosphate N-acetyltransferase</fullName>
        <ecNumber evidence="3 8">2.3.1.4</ecNumber>
    </recommendedName>
</protein>
<dbReference type="SUPFAM" id="SSF55729">
    <property type="entry name" value="Acyl-CoA N-acyltransferases (Nat)"/>
    <property type="match status" value="1"/>
</dbReference>
<dbReference type="OrthoDB" id="10039976at2759"/>
<dbReference type="VEuPathDB" id="FungiDB:GW608_D02321"/>
<dbReference type="Gene3D" id="3.40.630.30">
    <property type="match status" value="1"/>
</dbReference>
<dbReference type="Proteomes" id="UP000054886">
    <property type="component" value="Unassembled WGS sequence"/>
</dbReference>